<comment type="caution">
    <text evidence="6">Lacks conserved residue(s) required for the propagation of feature annotation.</text>
</comment>
<feature type="transmembrane region" description="Helical" evidence="6">
    <location>
        <begin position="44"/>
        <end position="64"/>
    </location>
</feature>
<evidence type="ECO:0000313" key="9">
    <source>
        <dbReference type="Proteomes" id="UP000824469"/>
    </source>
</evidence>
<dbReference type="Proteomes" id="UP000824469">
    <property type="component" value="Unassembled WGS sequence"/>
</dbReference>
<evidence type="ECO:0000256" key="3">
    <source>
        <dbReference type="ARBA" id="ARBA00022692"/>
    </source>
</evidence>
<keyword evidence="9" id="KW-1185">Reference proteome</keyword>
<feature type="transmembrane region" description="Helical" evidence="6">
    <location>
        <begin position="76"/>
        <end position="97"/>
    </location>
</feature>
<name>A0AA38CIS0_TAXCH</name>
<dbReference type="EMBL" id="JAHRHJ020000009">
    <property type="protein sequence ID" value="KAH9302106.1"/>
    <property type="molecule type" value="Genomic_DNA"/>
</dbReference>
<gene>
    <name evidence="8" type="ORF">KI387_013689</name>
</gene>
<evidence type="ECO:0000313" key="8">
    <source>
        <dbReference type="EMBL" id="KAH9302106.1"/>
    </source>
</evidence>
<dbReference type="InterPro" id="IPR037185">
    <property type="entry name" value="EmrE-like"/>
</dbReference>
<feature type="transmembrane region" description="Helical" evidence="6">
    <location>
        <begin position="12"/>
        <end position="32"/>
    </location>
</feature>
<evidence type="ECO:0000259" key="7">
    <source>
        <dbReference type="Pfam" id="PF00892"/>
    </source>
</evidence>
<keyword evidence="5 6" id="KW-0472">Membrane</keyword>
<dbReference type="Pfam" id="PF00892">
    <property type="entry name" value="EamA"/>
    <property type="match status" value="1"/>
</dbReference>
<evidence type="ECO:0000256" key="6">
    <source>
        <dbReference type="RuleBase" id="RU363077"/>
    </source>
</evidence>
<sequence>ALTIAKYQAPLSLTTLMCVLGTLQSTLVALLFEPNLDVWILQWNFDLLCIIYSGTICSGIAFYIQTWCIYKKGPVFVAMFNPLLTVIVTVMSVIILHEKLHLG</sequence>
<evidence type="ECO:0000256" key="2">
    <source>
        <dbReference type="ARBA" id="ARBA00007635"/>
    </source>
</evidence>
<feature type="non-terminal residue" evidence="8">
    <location>
        <position position="1"/>
    </location>
</feature>
<proteinExistence type="inferred from homology"/>
<reference evidence="8 9" key="1">
    <citation type="journal article" date="2021" name="Nat. Plants">
        <title>The Taxus genome provides insights into paclitaxel biosynthesis.</title>
        <authorList>
            <person name="Xiong X."/>
            <person name="Gou J."/>
            <person name="Liao Q."/>
            <person name="Li Y."/>
            <person name="Zhou Q."/>
            <person name="Bi G."/>
            <person name="Li C."/>
            <person name="Du R."/>
            <person name="Wang X."/>
            <person name="Sun T."/>
            <person name="Guo L."/>
            <person name="Liang H."/>
            <person name="Lu P."/>
            <person name="Wu Y."/>
            <person name="Zhang Z."/>
            <person name="Ro D.K."/>
            <person name="Shang Y."/>
            <person name="Huang S."/>
            <person name="Yan J."/>
        </authorList>
    </citation>
    <scope>NUCLEOTIDE SEQUENCE [LARGE SCALE GENOMIC DNA]</scope>
    <source>
        <strain evidence="8">Ta-2019</strain>
    </source>
</reference>
<keyword evidence="3 6" id="KW-0812">Transmembrane</keyword>
<feature type="domain" description="EamA" evidence="7">
    <location>
        <begin position="7"/>
        <end position="102"/>
    </location>
</feature>
<dbReference type="SUPFAM" id="SSF103481">
    <property type="entry name" value="Multidrug resistance efflux transporter EmrE"/>
    <property type="match status" value="1"/>
</dbReference>
<comment type="caution">
    <text evidence="8">The sequence shown here is derived from an EMBL/GenBank/DDBJ whole genome shotgun (WGS) entry which is preliminary data.</text>
</comment>
<dbReference type="GO" id="GO:0022857">
    <property type="term" value="F:transmembrane transporter activity"/>
    <property type="evidence" value="ECO:0007669"/>
    <property type="project" value="InterPro"/>
</dbReference>
<protein>
    <recommendedName>
        <fullName evidence="6">WAT1-related protein</fullName>
    </recommendedName>
</protein>
<accession>A0AA38CIS0</accession>
<comment type="subcellular location">
    <subcellularLocation>
        <location evidence="1 6">Membrane</location>
        <topology evidence="1 6">Multi-pass membrane protein</topology>
    </subcellularLocation>
</comment>
<dbReference type="OMA" id="MSIWVIG"/>
<dbReference type="GO" id="GO:0016020">
    <property type="term" value="C:membrane"/>
    <property type="evidence" value="ECO:0007669"/>
    <property type="project" value="UniProtKB-SubCell"/>
</dbReference>
<evidence type="ECO:0000256" key="5">
    <source>
        <dbReference type="ARBA" id="ARBA00023136"/>
    </source>
</evidence>
<evidence type="ECO:0000256" key="1">
    <source>
        <dbReference type="ARBA" id="ARBA00004141"/>
    </source>
</evidence>
<dbReference type="AlphaFoldDB" id="A0AA38CIS0"/>
<evidence type="ECO:0000256" key="4">
    <source>
        <dbReference type="ARBA" id="ARBA00022989"/>
    </source>
</evidence>
<feature type="non-terminal residue" evidence="8">
    <location>
        <position position="103"/>
    </location>
</feature>
<dbReference type="PANTHER" id="PTHR31218">
    <property type="entry name" value="WAT1-RELATED PROTEIN"/>
    <property type="match status" value="1"/>
</dbReference>
<organism evidence="8 9">
    <name type="scientific">Taxus chinensis</name>
    <name type="common">Chinese yew</name>
    <name type="synonym">Taxus wallichiana var. chinensis</name>
    <dbReference type="NCBI Taxonomy" id="29808"/>
    <lineage>
        <taxon>Eukaryota</taxon>
        <taxon>Viridiplantae</taxon>
        <taxon>Streptophyta</taxon>
        <taxon>Embryophyta</taxon>
        <taxon>Tracheophyta</taxon>
        <taxon>Spermatophyta</taxon>
        <taxon>Pinopsida</taxon>
        <taxon>Pinidae</taxon>
        <taxon>Conifers II</taxon>
        <taxon>Cupressales</taxon>
        <taxon>Taxaceae</taxon>
        <taxon>Taxus</taxon>
    </lineage>
</organism>
<comment type="similarity">
    <text evidence="2 6">Belongs to the drug/metabolite transporter (DMT) superfamily. Plant drug/metabolite exporter (P-DME) (TC 2.A.7.4) family.</text>
</comment>
<dbReference type="InterPro" id="IPR000620">
    <property type="entry name" value="EamA_dom"/>
</dbReference>
<dbReference type="InterPro" id="IPR030184">
    <property type="entry name" value="WAT1-related"/>
</dbReference>
<keyword evidence="4 6" id="KW-1133">Transmembrane helix</keyword>